<dbReference type="InterPro" id="IPR050231">
    <property type="entry name" value="Iron_ascorbate_oxido_reductase"/>
</dbReference>
<dbReference type="GO" id="GO:0046872">
    <property type="term" value="F:metal ion binding"/>
    <property type="evidence" value="ECO:0007669"/>
    <property type="project" value="UniProtKB-KW"/>
</dbReference>
<dbReference type="Proteomes" id="UP000283895">
    <property type="component" value="Unassembled WGS sequence"/>
</dbReference>
<dbReference type="STRING" id="356882.A0A423VNH6"/>
<feature type="compositionally biased region" description="Basic and acidic residues" evidence="3">
    <location>
        <begin position="1"/>
        <end position="16"/>
    </location>
</feature>
<dbReference type="Pfam" id="PF03171">
    <property type="entry name" value="2OG-FeII_Oxy"/>
    <property type="match status" value="1"/>
</dbReference>
<keyword evidence="6" id="KW-1185">Reference proteome</keyword>
<sequence length="343" mass="38713">MPHRDKADHNGLEPEHNTSSTLSSVINIPIIDIAGYLQQHPTPDPDLTSHITQQIHQAARSPGFFQITGHNIPHELRTRLFQSMETFFALPAATKSSLHKDHSPAFRGYEGVGDQMLEAGVLDRKEGFTIGAEWEGDPERAGFLQGRNQWPAEEVCPGLREVLGEYFEAMRGLSKAMFRLMALSLGLDEEWFDDFVASENSVTICRVHRYPPVTPELAGKTRGVGAHTDFGGMTLLLQDDMGGLEVFHRPTQTWHPVTPVKDAFVVNIGDMMERWTNDVYTSTLHRVISPVSDRNRYSVAFFNEGRRDQIIECIPTCLKPGEKPKYEPVQVVSHLKKRYWGSY</sequence>
<name>A0A423VNH6_9PEZI</name>
<dbReference type="InterPro" id="IPR005123">
    <property type="entry name" value="Oxoglu/Fe-dep_dioxygenase_dom"/>
</dbReference>
<accession>A0A423VNH6</accession>
<dbReference type="OrthoDB" id="288590at2759"/>
<dbReference type="PROSITE" id="PS51471">
    <property type="entry name" value="FE2OG_OXY"/>
    <property type="match status" value="1"/>
</dbReference>
<dbReference type="AlphaFoldDB" id="A0A423VNH6"/>
<dbReference type="SUPFAM" id="SSF51197">
    <property type="entry name" value="Clavaminate synthase-like"/>
    <property type="match status" value="1"/>
</dbReference>
<proteinExistence type="inferred from homology"/>
<dbReference type="GO" id="GO:0016491">
    <property type="term" value="F:oxidoreductase activity"/>
    <property type="evidence" value="ECO:0007669"/>
    <property type="project" value="UniProtKB-KW"/>
</dbReference>
<evidence type="ECO:0000259" key="4">
    <source>
        <dbReference type="PROSITE" id="PS51471"/>
    </source>
</evidence>
<organism evidence="5 6">
    <name type="scientific">Cytospora schulzeri</name>
    <dbReference type="NCBI Taxonomy" id="448051"/>
    <lineage>
        <taxon>Eukaryota</taxon>
        <taxon>Fungi</taxon>
        <taxon>Dikarya</taxon>
        <taxon>Ascomycota</taxon>
        <taxon>Pezizomycotina</taxon>
        <taxon>Sordariomycetes</taxon>
        <taxon>Sordariomycetidae</taxon>
        <taxon>Diaporthales</taxon>
        <taxon>Cytosporaceae</taxon>
        <taxon>Cytospora</taxon>
    </lineage>
</organism>
<dbReference type="InterPro" id="IPR027443">
    <property type="entry name" value="IPNS-like_sf"/>
</dbReference>
<evidence type="ECO:0000256" key="1">
    <source>
        <dbReference type="ARBA" id="ARBA00008056"/>
    </source>
</evidence>
<feature type="region of interest" description="Disordered" evidence="3">
    <location>
        <begin position="1"/>
        <end position="20"/>
    </location>
</feature>
<protein>
    <recommendedName>
        <fullName evidence="4">Fe2OG dioxygenase domain-containing protein</fullName>
    </recommendedName>
</protein>
<evidence type="ECO:0000313" key="6">
    <source>
        <dbReference type="Proteomes" id="UP000283895"/>
    </source>
</evidence>
<dbReference type="InterPro" id="IPR044861">
    <property type="entry name" value="IPNS-like_FE2OG_OXY"/>
</dbReference>
<reference evidence="5 6" key="1">
    <citation type="submission" date="2015-09" db="EMBL/GenBank/DDBJ databases">
        <title>Host preference determinants of Valsa canker pathogens revealed by comparative genomics.</title>
        <authorList>
            <person name="Yin Z."/>
            <person name="Huang L."/>
        </authorList>
    </citation>
    <scope>NUCLEOTIDE SEQUENCE [LARGE SCALE GENOMIC DNA]</scope>
    <source>
        <strain evidence="5 6">03-1</strain>
    </source>
</reference>
<evidence type="ECO:0000256" key="3">
    <source>
        <dbReference type="SAM" id="MobiDB-lite"/>
    </source>
</evidence>
<evidence type="ECO:0000313" key="5">
    <source>
        <dbReference type="EMBL" id="ROV92571.1"/>
    </source>
</evidence>
<dbReference type="InterPro" id="IPR026992">
    <property type="entry name" value="DIOX_N"/>
</dbReference>
<dbReference type="GO" id="GO:0044283">
    <property type="term" value="P:small molecule biosynthetic process"/>
    <property type="evidence" value="ECO:0007669"/>
    <property type="project" value="UniProtKB-ARBA"/>
</dbReference>
<keyword evidence="2" id="KW-0560">Oxidoreductase</keyword>
<keyword evidence="2" id="KW-0479">Metal-binding</keyword>
<dbReference type="PRINTS" id="PR00682">
    <property type="entry name" value="IPNSYNTHASE"/>
</dbReference>
<dbReference type="Gene3D" id="2.60.120.330">
    <property type="entry name" value="B-lactam Antibiotic, Isopenicillin N Synthase, Chain"/>
    <property type="match status" value="1"/>
</dbReference>
<evidence type="ECO:0000256" key="2">
    <source>
        <dbReference type="RuleBase" id="RU003682"/>
    </source>
</evidence>
<dbReference type="PANTHER" id="PTHR47990">
    <property type="entry name" value="2-OXOGLUTARATE (2OG) AND FE(II)-DEPENDENT OXYGENASE SUPERFAMILY PROTEIN-RELATED"/>
    <property type="match status" value="1"/>
</dbReference>
<keyword evidence="2" id="KW-0408">Iron</keyword>
<dbReference type="Pfam" id="PF14226">
    <property type="entry name" value="DIOX_N"/>
    <property type="match status" value="1"/>
</dbReference>
<dbReference type="EMBL" id="LKEA01000049">
    <property type="protein sequence ID" value="ROV92571.1"/>
    <property type="molecule type" value="Genomic_DNA"/>
</dbReference>
<comment type="similarity">
    <text evidence="1 2">Belongs to the iron/ascorbate-dependent oxidoreductase family.</text>
</comment>
<feature type="domain" description="Fe2OG dioxygenase" evidence="4">
    <location>
        <begin position="201"/>
        <end position="305"/>
    </location>
</feature>
<comment type="caution">
    <text evidence="5">The sequence shown here is derived from an EMBL/GenBank/DDBJ whole genome shotgun (WGS) entry which is preliminary data.</text>
</comment>
<gene>
    <name evidence="5" type="ORF">VMCG_08919</name>
</gene>